<dbReference type="PROSITE" id="PS50127">
    <property type="entry name" value="UBC_2"/>
    <property type="match status" value="1"/>
</dbReference>
<name>A0A7R9KUH0_9ACAR</name>
<dbReference type="EMBL" id="OC861538">
    <property type="protein sequence ID" value="CAD7629525.1"/>
    <property type="molecule type" value="Genomic_DNA"/>
</dbReference>
<dbReference type="Gene3D" id="3.10.110.10">
    <property type="entry name" value="Ubiquitin Conjugating Enzyme"/>
    <property type="match status" value="1"/>
</dbReference>
<dbReference type="SMART" id="SM00212">
    <property type="entry name" value="UBCc"/>
    <property type="match status" value="1"/>
</dbReference>
<proteinExistence type="predicted"/>
<dbReference type="Proteomes" id="UP000759131">
    <property type="component" value="Unassembled WGS sequence"/>
</dbReference>
<dbReference type="InterPro" id="IPR016135">
    <property type="entry name" value="UBQ-conjugating_enzyme/RWD"/>
</dbReference>
<evidence type="ECO:0000313" key="2">
    <source>
        <dbReference type="EMBL" id="CAD7629525.1"/>
    </source>
</evidence>
<dbReference type="OrthoDB" id="9993688at2759"/>
<dbReference type="EMBL" id="CAJPIZ010006963">
    <property type="protein sequence ID" value="CAG2109955.1"/>
    <property type="molecule type" value="Genomic_DNA"/>
</dbReference>
<reference evidence="2" key="1">
    <citation type="submission" date="2020-11" db="EMBL/GenBank/DDBJ databases">
        <authorList>
            <person name="Tran Van P."/>
        </authorList>
    </citation>
    <scope>NUCLEOTIDE SEQUENCE</scope>
</reference>
<evidence type="ECO:0000313" key="3">
    <source>
        <dbReference type="Proteomes" id="UP000759131"/>
    </source>
</evidence>
<dbReference type="PANTHER" id="PTHR24068">
    <property type="entry name" value="UBIQUITIN-CONJUGATING ENZYME E2"/>
    <property type="match status" value="1"/>
</dbReference>
<gene>
    <name evidence="2" type="ORF">OSB1V03_LOCUS9941</name>
</gene>
<keyword evidence="3" id="KW-1185">Reference proteome</keyword>
<protein>
    <recommendedName>
        <fullName evidence="1">UBC core domain-containing protein</fullName>
    </recommendedName>
</protein>
<sequence>MASNRRLNIEIQNMMKDNNLERNHYCIELDGKTNSHLFGKIVGPPDTPFQRGVFTIDITIPDRYPLAPPACKFVTRVWHPNISSMTGAIGLDILHTQWSSAMTLESHDASYVRHDGSGLGLPGFLHGRLAVMHKSALEMWACRSIT</sequence>
<dbReference type="Pfam" id="PF00179">
    <property type="entry name" value="UQ_con"/>
    <property type="match status" value="1"/>
</dbReference>
<dbReference type="AlphaFoldDB" id="A0A7R9KUH0"/>
<dbReference type="SUPFAM" id="SSF54495">
    <property type="entry name" value="UBC-like"/>
    <property type="match status" value="1"/>
</dbReference>
<feature type="domain" description="UBC core" evidence="1">
    <location>
        <begin position="2"/>
        <end position="146"/>
    </location>
</feature>
<accession>A0A7R9KUH0</accession>
<evidence type="ECO:0000259" key="1">
    <source>
        <dbReference type="PROSITE" id="PS50127"/>
    </source>
</evidence>
<dbReference type="InterPro" id="IPR000608">
    <property type="entry name" value="UBC"/>
</dbReference>
<organism evidence="2">
    <name type="scientific">Medioppia subpectinata</name>
    <dbReference type="NCBI Taxonomy" id="1979941"/>
    <lineage>
        <taxon>Eukaryota</taxon>
        <taxon>Metazoa</taxon>
        <taxon>Ecdysozoa</taxon>
        <taxon>Arthropoda</taxon>
        <taxon>Chelicerata</taxon>
        <taxon>Arachnida</taxon>
        <taxon>Acari</taxon>
        <taxon>Acariformes</taxon>
        <taxon>Sarcoptiformes</taxon>
        <taxon>Oribatida</taxon>
        <taxon>Brachypylina</taxon>
        <taxon>Oppioidea</taxon>
        <taxon>Oppiidae</taxon>
        <taxon>Medioppia</taxon>
    </lineage>
</organism>